<dbReference type="AlphaFoldDB" id="A0AAV3X8D2"/>
<organism evidence="2 3">
    <name type="scientific">Microseira wollei NIES-4236</name>
    <dbReference type="NCBI Taxonomy" id="2530354"/>
    <lineage>
        <taxon>Bacteria</taxon>
        <taxon>Bacillati</taxon>
        <taxon>Cyanobacteriota</taxon>
        <taxon>Cyanophyceae</taxon>
        <taxon>Oscillatoriophycideae</taxon>
        <taxon>Aerosakkonematales</taxon>
        <taxon>Aerosakkonemataceae</taxon>
        <taxon>Microseira</taxon>
    </lineage>
</organism>
<name>A0AAV3X8D2_9CYAN</name>
<evidence type="ECO:0000313" key="2">
    <source>
        <dbReference type="EMBL" id="GET37581.1"/>
    </source>
</evidence>
<proteinExistence type="predicted"/>
<dbReference type="EMBL" id="BLAY01000030">
    <property type="protein sequence ID" value="GET37581.1"/>
    <property type="molecule type" value="Genomic_DNA"/>
</dbReference>
<comment type="caution">
    <text evidence="2">The sequence shown here is derived from an EMBL/GenBank/DDBJ whole genome shotgun (WGS) entry which is preliminary data.</text>
</comment>
<dbReference type="Proteomes" id="UP001050975">
    <property type="component" value="Unassembled WGS sequence"/>
</dbReference>
<gene>
    <name evidence="2" type="ORF">MiSe_23350</name>
</gene>
<reference evidence="2" key="1">
    <citation type="submission" date="2019-10" db="EMBL/GenBank/DDBJ databases">
        <title>Draft genome sequece of Microseira wollei NIES-4236.</title>
        <authorList>
            <person name="Yamaguchi H."/>
            <person name="Suzuki S."/>
            <person name="Kawachi M."/>
        </authorList>
    </citation>
    <scope>NUCLEOTIDE SEQUENCE</scope>
    <source>
        <strain evidence="2">NIES-4236</strain>
    </source>
</reference>
<accession>A0AAV3X8D2</accession>
<keyword evidence="3" id="KW-1185">Reference proteome</keyword>
<feature type="region of interest" description="Disordered" evidence="1">
    <location>
        <begin position="1"/>
        <end position="36"/>
    </location>
</feature>
<protein>
    <submittedName>
        <fullName evidence="2">Uncharacterized protein</fullName>
    </submittedName>
</protein>
<evidence type="ECO:0000256" key="1">
    <source>
        <dbReference type="SAM" id="MobiDB-lite"/>
    </source>
</evidence>
<evidence type="ECO:0000313" key="3">
    <source>
        <dbReference type="Proteomes" id="UP001050975"/>
    </source>
</evidence>
<sequence length="65" mass="6961">MGSRGDGEQGRWGAGEMGSRGDGENVHSNSPGAPFAPYLPHLYPRVPEKERMAVSNCSIFKGLLT</sequence>